<dbReference type="Proteomes" id="UP001157418">
    <property type="component" value="Unassembled WGS sequence"/>
</dbReference>
<dbReference type="AlphaFoldDB" id="A0AAU9LJX5"/>
<organism evidence="2 3">
    <name type="scientific">Lactuca virosa</name>
    <dbReference type="NCBI Taxonomy" id="75947"/>
    <lineage>
        <taxon>Eukaryota</taxon>
        <taxon>Viridiplantae</taxon>
        <taxon>Streptophyta</taxon>
        <taxon>Embryophyta</taxon>
        <taxon>Tracheophyta</taxon>
        <taxon>Spermatophyta</taxon>
        <taxon>Magnoliopsida</taxon>
        <taxon>eudicotyledons</taxon>
        <taxon>Gunneridae</taxon>
        <taxon>Pentapetalae</taxon>
        <taxon>asterids</taxon>
        <taxon>campanulids</taxon>
        <taxon>Asterales</taxon>
        <taxon>Asteraceae</taxon>
        <taxon>Cichorioideae</taxon>
        <taxon>Cichorieae</taxon>
        <taxon>Lactucinae</taxon>
        <taxon>Lactuca</taxon>
    </lineage>
</organism>
<proteinExistence type="predicted"/>
<dbReference type="EMBL" id="CAKMRJ010000001">
    <property type="protein sequence ID" value="CAH1411964.1"/>
    <property type="molecule type" value="Genomic_DNA"/>
</dbReference>
<feature type="region of interest" description="Disordered" evidence="1">
    <location>
        <begin position="23"/>
        <end position="56"/>
    </location>
</feature>
<comment type="caution">
    <text evidence="2">The sequence shown here is derived from an EMBL/GenBank/DDBJ whole genome shotgun (WGS) entry which is preliminary data.</text>
</comment>
<evidence type="ECO:0000256" key="1">
    <source>
        <dbReference type="SAM" id="MobiDB-lite"/>
    </source>
</evidence>
<sequence length="134" mass="15070">MNPVLVAYLKTFDSSIPTGILLPREEKKTKKSKKADPASSEQKTKDSKSSKSPKKKIIVVEVTVDETPVIEPIVEETQENVIIPSKTRIFRRIKMKASHKRKSPTQEMLRKPQITHKGVLIRDVPASVSPVSKK</sequence>
<reference evidence="2 3" key="1">
    <citation type="submission" date="2022-01" db="EMBL/GenBank/DDBJ databases">
        <authorList>
            <person name="Xiong W."/>
            <person name="Schranz E."/>
        </authorList>
    </citation>
    <scope>NUCLEOTIDE SEQUENCE [LARGE SCALE GENOMIC DNA]</scope>
</reference>
<protein>
    <submittedName>
        <fullName evidence="2">Uncharacterized protein</fullName>
    </submittedName>
</protein>
<evidence type="ECO:0000313" key="2">
    <source>
        <dbReference type="EMBL" id="CAH1411964.1"/>
    </source>
</evidence>
<accession>A0AAU9LJX5</accession>
<name>A0AAU9LJX5_9ASTR</name>
<keyword evidence="3" id="KW-1185">Reference proteome</keyword>
<gene>
    <name evidence="2" type="ORF">LVIROSA_LOCUS20</name>
</gene>
<evidence type="ECO:0000313" key="3">
    <source>
        <dbReference type="Proteomes" id="UP001157418"/>
    </source>
</evidence>